<accession>A0A9J6BWB2</accession>
<dbReference type="EMBL" id="JADBJN010000003">
    <property type="protein sequence ID" value="KAG5673813.1"/>
    <property type="molecule type" value="Genomic_DNA"/>
</dbReference>
<protein>
    <submittedName>
        <fullName evidence="3">Uncharacterized protein</fullName>
    </submittedName>
</protein>
<dbReference type="OrthoDB" id="540783at2759"/>
<feature type="region of interest" description="Disordered" evidence="2">
    <location>
        <begin position="730"/>
        <end position="752"/>
    </location>
</feature>
<evidence type="ECO:0000313" key="4">
    <source>
        <dbReference type="Proteomes" id="UP001107558"/>
    </source>
</evidence>
<name>A0A9J6BWB2_POLVA</name>
<feature type="coiled-coil region" evidence="1">
    <location>
        <begin position="895"/>
        <end position="922"/>
    </location>
</feature>
<dbReference type="Proteomes" id="UP001107558">
    <property type="component" value="Chromosome 3"/>
</dbReference>
<evidence type="ECO:0000313" key="3">
    <source>
        <dbReference type="EMBL" id="KAG5673813.1"/>
    </source>
</evidence>
<dbReference type="InterPro" id="IPR027417">
    <property type="entry name" value="P-loop_NTPase"/>
</dbReference>
<reference evidence="3" key="1">
    <citation type="submission" date="2021-03" db="EMBL/GenBank/DDBJ databases">
        <title>Chromosome level genome of the anhydrobiotic midge Polypedilum vanderplanki.</title>
        <authorList>
            <person name="Yoshida Y."/>
            <person name="Kikawada T."/>
            <person name="Gusev O."/>
        </authorList>
    </citation>
    <scope>NUCLEOTIDE SEQUENCE</scope>
    <source>
        <strain evidence="3">NIAS01</strain>
        <tissue evidence="3">Whole body or cell culture</tissue>
    </source>
</reference>
<sequence>MEKKNDNDVCIQVTCKFSYDNRQLYGYIDLMNDNAKLENFNNQFTYTEEDSSEKIFREVFEEQSLPKLFILGHDLTIVKYGKRDVFYETQNTPIDQTLTSSSSSSNSEDDDDEDDSSSSEQNDLGIVHTFIRSIFEELVSFKDIQTEFSIGWTEINENNQLLDLLMDHGLVKCNSITKLYDTIAIGLKNKNTSSNHNILSIVLEQQLQNNMMNQNAFTKLSTINFCDLNYGTEKAFTNQFISDPRDMHMPMNFYTQPVLPQYFTLPPPINAFNNNFQFSPPAMNFDTFFNGNYRPALPSASFVDPNVLVTQQNQRLLKNAELLFSKLNLNEMEEEQRKEIQEWIYLKTECDNYTTPTTIELPPSYHFSNNAHLFASQLPLPSQPLNFVQQQQQSSLLPIMEMDENDDRKTDDLNENDDDSESGSYIDINDQSNNLFEKITDKMSNFQEKTDEIVHNKCSDYFDNNPKVVLSSSNNSGQSDSKSKIENNQLNEAIASGSNLIKLSTNTSTSEQYLAKTGRRRSIRDNNILNSDELNLIKKAAAVTSIETDSDSIKDDGDTEQLSKLDELRKLVKKSMASIDATNLQIKEVEQTIALKKNLITDLIENNKTRMTAKHKCSKKKSKYQSEYERCKKDINKAIMAGKNPLEIQRLKEMASKFEEKLLDLNSINEIAAESSSNKKVKQLHKSLEQSKKQLEVLNKVLKKENKHKESIEKEIEKQLKLIEDNDIDTQKKLKAGSPSPPSSNSKLSDSKVKIRDVNARISHLNEILKEKSSNLQLCKIPGDDKEKESLRHEIRNLRWTRDTLLEQRFSLCKKLKRDKILTYKEERKMLECDEAIEAIDDVIEVKNELICGHKSIDTDERLDREKGERLLMERLNKLSEEEMRILLYKYFMKVIDLKESCRKLEQNLMSFERDKEAWEWREKILTNAIRQARLESERNLIIQQKNHETRLNLLLRHFANETTTSSLNESNFDSSSNGTPHLPDYEELNIVKATKSASRHQYHQQHAQIHQAQEISDRDYKKNLFTRFQIFTRYHQQQGSSNSNALAVESAIPQENLKQLNEKKPATKVTRQKNKLIIQQNDIS</sequence>
<feature type="region of interest" description="Disordered" evidence="2">
    <location>
        <begin position="406"/>
        <end position="430"/>
    </location>
</feature>
<comment type="caution">
    <text evidence="3">The sequence shown here is derived from an EMBL/GenBank/DDBJ whole genome shotgun (WGS) entry which is preliminary data.</text>
</comment>
<feature type="compositionally biased region" description="Acidic residues" evidence="2">
    <location>
        <begin position="107"/>
        <end position="117"/>
    </location>
</feature>
<dbReference type="SUPFAM" id="SSF52540">
    <property type="entry name" value="P-loop containing nucleoside triphosphate hydrolases"/>
    <property type="match status" value="1"/>
</dbReference>
<evidence type="ECO:0000256" key="2">
    <source>
        <dbReference type="SAM" id="MobiDB-lite"/>
    </source>
</evidence>
<organism evidence="3 4">
    <name type="scientific">Polypedilum vanderplanki</name>
    <name type="common">Sleeping chironomid midge</name>
    <dbReference type="NCBI Taxonomy" id="319348"/>
    <lineage>
        <taxon>Eukaryota</taxon>
        <taxon>Metazoa</taxon>
        <taxon>Ecdysozoa</taxon>
        <taxon>Arthropoda</taxon>
        <taxon>Hexapoda</taxon>
        <taxon>Insecta</taxon>
        <taxon>Pterygota</taxon>
        <taxon>Neoptera</taxon>
        <taxon>Endopterygota</taxon>
        <taxon>Diptera</taxon>
        <taxon>Nematocera</taxon>
        <taxon>Chironomoidea</taxon>
        <taxon>Chironomidae</taxon>
        <taxon>Chironominae</taxon>
        <taxon>Polypedilum</taxon>
        <taxon>Polypedilum</taxon>
    </lineage>
</organism>
<keyword evidence="1" id="KW-0175">Coiled coil</keyword>
<dbReference type="AlphaFoldDB" id="A0A9J6BWB2"/>
<gene>
    <name evidence="3" type="ORF">PVAND_003829</name>
</gene>
<proteinExistence type="predicted"/>
<keyword evidence="4" id="KW-1185">Reference proteome</keyword>
<feature type="region of interest" description="Disordered" evidence="2">
    <location>
        <begin position="95"/>
        <end position="121"/>
    </location>
</feature>
<feature type="coiled-coil region" evidence="1">
    <location>
        <begin position="648"/>
        <end position="722"/>
    </location>
</feature>
<evidence type="ECO:0000256" key="1">
    <source>
        <dbReference type="SAM" id="Coils"/>
    </source>
</evidence>